<keyword evidence="1" id="KW-1133">Transmembrane helix</keyword>
<keyword evidence="1" id="KW-0812">Transmembrane</keyword>
<accession>A0ABT0ZPR4</accession>
<dbReference type="Proteomes" id="UP001523234">
    <property type="component" value="Unassembled WGS sequence"/>
</dbReference>
<proteinExistence type="predicted"/>
<comment type="caution">
    <text evidence="2">The sequence shown here is derived from an EMBL/GenBank/DDBJ whole genome shotgun (WGS) entry which is preliminary data.</text>
</comment>
<gene>
    <name evidence="2" type="ORF">NFX39_02390</name>
</gene>
<feature type="transmembrane region" description="Helical" evidence="1">
    <location>
        <begin position="87"/>
        <end position="112"/>
    </location>
</feature>
<dbReference type="EMBL" id="JAMWYK010000002">
    <property type="protein sequence ID" value="MCO0831945.1"/>
    <property type="molecule type" value="Genomic_DNA"/>
</dbReference>
<name>A0ABT0ZPR4_9LACO</name>
<reference evidence="2 3" key="1">
    <citation type="submission" date="2022-06" db="EMBL/GenBank/DDBJ databases">
        <title>Fructobacillus taiwanensis sp. nov., isolated from the honeybee.</title>
        <authorList>
            <person name="Chen Y.-S."/>
            <person name="Wang L.-T."/>
            <person name="Lee Y.-S."/>
            <person name="Chang Y.-C."/>
            <person name="Wu H.-C."/>
            <person name="Liao C.-Y."/>
            <person name="Chen W.-H."/>
            <person name="Deng J.-N."/>
            <person name="Wang Y.-H."/>
        </authorList>
    </citation>
    <scope>NUCLEOTIDE SEQUENCE [LARGE SCALE GENOMIC DNA]</scope>
    <source>
        <strain evidence="2 3">W13</strain>
    </source>
</reference>
<evidence type="ECO:0000313" key="3">
    <source>
        <dbReference type="Proteomes" id="UP001523234"/>
    </source>
</evidence>
<dbReference type="RefSeq" id="WP_252442675.1">
    <property type="nucleotide sequence ID" value="NZ_JAMWYK010000002.1"/>
</dbReference>
<keyword evidence="3" id="KW-1185">Reference proteome</keyword>
<organism evidence="2 3">
    <name type="scientific">Fructobacillus apis</name>
    <dbReference type="NCBI Taxonomy" id="2935017"/>
    <lineage>
        <taxon>Bacteria</taxon>
        <taxon>Bacillati</taxon>
        <taxon>Bacillota</taxon>
        <taxon>Bacilli</taxon>
        <taxon>Lactobacillales</taxon>
        <taxon>Lactobacillaceae</taxon>
        <taxon>Fructobacillus</taxon>
    </lineage>
</organism>
<evidence type="ECO:0000313" key="2">
    <source>
        <dbReference type="EMBL" id="MCO0831945.1"/>
    </source>
</evidence>
<keyword evidence="1" id="KW-0472">Membrane</keyword>
<sequence>MLTKNAELLLKKFVNNEFDSFDSSNVHISEGEIFRKSPLQNDENTEIALSELLNNGYVKQVAKALYYATTSGKTYFDLKKLTRKNKIVWNIAVPALLGFIGGSLPNIFSWLARIIRWLSQLQ</sequence>
<protein>
    <submittedName>
        <fullName evidence="2">Uncharacterized protein</fullName>
    </submittedName>
</protein>
<evidence type="ECO:0000256" key="1">
    <source>
        <dbReference type="SAM" id="Phobius"/>
    </source>
</evidence>